<dbReference type="Proteomes" id="UP001054837">
    <property type="component" value="Unassembled WGS sequence"/>
</dbReference>
<comment type="caution">
    <text evidence="1">The sequence shown here is derived from an EMBL/GenBank/DDBJ whole genome shotgun (WGS) entry which is preliminary data.</text>
</comment>
<proteinExistence type="predicted"/>
<evidence type="ECO:0000313" key="2">
    <source>
        <dbReference type="Proteomes" id="UP001054837"/>
    </source>
</evidence>
<dbReference type="EMBL" id="BPLQ01009549">
    <property type="protein sequence ID" value="GIY44632.1"/>
    <property type="molecule type" value="Genomic_DNA"/>
</dbReference>
<reference evidence="1 2" key="1">
    <citation type="submission" date="2021-06" db="EMBL/GenBank/DDBJ databases">
        <title>Caerostris darwini draft genome.</title>
        <authorList>
            <person name="Kono N."/>
            <person name="Arakawa K."/>
        </authorList>
    </citation>
    <scope>NUCLEOTIDE SEQUENCE [LARGE SCALE GENOMIC DNA]</scope>
</reference>
<dbReference type="AlphaFoldDB" id="A0AAV4TGV0"/>
<keyword evidence="2" id="KW-1185">Reference proteome</keyword>
<organism evidence="1 2">
    <name type="scientific">Caerostris darwini</name>
    <dbReference type="NCBI Taxonomy" id="1538125"/>
    <lineage>
        <taxon>Eukaryota</taxon>
        <taxon>Metazoa</taxon>
        <taxon>Ecdysozoa</taxon>
        <taxon>Arthropoda</taxon>
        <taxon>Chelicerata</taxon>
        <taxon>Arachnida</taxon>
        <taxon>Araneae</taxon>
        <taxon>Araneomorphae</taxon>
        <taxon>Entelegynae</taxon>
        <taxon>Araneoidea</taxon>
        <taxon>Araneidae</taxon>
        <taxon>Caerostris</taxon>
    </lineage>
</organism>
<protein>
    <submittedName>
        <fullName evidence="1">Uncharacterized protein</fullName>
    </submittedName>
</protein>
<evidence type="ECO:0000313" key="1">
    <source>
        <dbReference type="EMBL" id="GIY44632.1"/>
    </source>
</evidence>
<accession>A0AAV4TGV0</accession>
<name>A0AAV4TGV0_9ARAC</name>
<gene>
    <name evidence="1" type="ORF">CDAR_447901</name>
</gene>
<sequence>MKTKFKDIRKLYGIVILLLGKVGSTFIKNKSSIPFDLPRRIGVACFRMLTGHDYLYKHLNEIGLTTSTSCPLCGDDFMNGGHLLIYSKLKEVYTGDASHFSLSTYIGQ</sequence>